<dbReference type="RefSeq" id="WP_119666176.1">
    <property type="nucleotide sequence ID" value="NZ_QXED01000001.1"/>
</dbReference>
<dbReference type="SUPFAM" id="SSF54427">
    <property type="entry name" value="NTF2-like"/>
    <property type="match status" value="1"/>
</dbReference>
<feature type="domain" description="SnoaL-like" evidence="1">
    <location>
        <begin position="20"/>
        <end position="109"/>
    </location>
</feature>
<evidence type="ECO:0000259" key="1">
    <source>
        <dbReference type="Pfam" id="PF12680"/>
    </source>
</evidence>
<reference evidence="2 3" key="1">
    <citation type="submission" date="2018-08" db="EMBL/GenBank/DDBJ databases">
        <title>Fibrisoma montanum sp. nov., isolated from Danxia mountain soil.</title>
        <authorList>
            <person name="Huang Y."/>
        </authorList>
    </citation>
    <scope>NUCLEOTIDE SEQUENCE [LARGE SCALE GENOMIC DNA]</scope>
    <source>
        <strain evidence="2 3">HYT19</strain>
    </source>
</reference>
<sequence>MQTTLEKLMDLNRLVQQGHILHAFDTYYHDDVVMQENEQEPMIGKQANYQREANFKANVLNFTAVPLKTSASENHSFVEWQYDYTHREWGHKQYKQVSVQEWQDGRIIREKFYYAG</sequence>
<dbReference type="Proteomes" id="UP000283523">
    <property type="component" value="Unassembled WGS sequence"/>
</dbReference>
<accession>A0A418MIP1</accession>
<dbReference type="Gene3D" id="3.10.450.50">
    <property type="match status" value="1"/>
</dbReference>
<evidence type="ECO:0000313" key="2">
    <source>
        <dbReference type="EMBL" id="RIV27325.1"/>
    </source>
</evidence>
<name>A0A418MIP1_9BACT</name>
<protein>
    <submittedName>
        <fullName evidence="2">Nuclear transport factor 2 family protein</fullName>
    </submittedName>
</protein>
<dbReference type="AlphaFoldDB" id="A0A418MIP1"/>
<organism evidence="2 3">
    <name type="scientific">Fibrisoma montanum</name>
    <dbReference type="NCBI Taxonomy" id="2305895"/>
    <lineage>
        <taxon>Bacteria</taxon>
        <taxon>Pseudomonadati</taxon>
        <taxon>Bacteroidota</taxon>
        <taxon>Cytophagia</taxon>
        <taxon>Cytophagales</taxon>
        <taxon>Spirosomataceae</taxon>
        <taxon>Fibrisoma</taxon>
    </lineage>
</organism>
<evidence type="ECO:0000313" key="3">
    <source>
        <dbReference type="Proteomes" id="UP000283523"/>
    </source>
</evidence>
<dbReference type="EMBL" id="QXED01000001">
    <property type="protein sequence ID" value="RIV27325.1"/>
    <property type="molecule type" value="Genomic_DNA"/>
</dbReference>
<dbReference type="OrthoDB" id="336094at2"/>
<comment type="caution">
    <text evidence="2">The sequence shown here is derived from an EMBL/GenBank/DDBJ whole genome shotgun (WGS) entry which is preliminary data.</text>
</comment>
<proteinExistence type="predicted"/>
<keyword evidence="3" id="KW-1185">Reference proteome</keyword>
<dbReference type="InterPro" id="IPR032710">
    <property type="entry name" value="NTF2-like_dom_sf"/>
</dbReference>
<dbReference type="InterPro" id="IPR037401">
    <property type="entry name" value="SnoaL-like"/>
</dbReference>
<dbReference type="Pfam" id="PF12680">
    <property type="entry name" value="SnoaL_2"/>
    <property type="match status" value="1"/>
</dbReference>
<dbReference type="PANTHER" id="PTHR34003">
    <property type="entry name" value="BLL2395 PROTEIN"/>
    <property type="match status" value="1"/>
</dbReference>
<gene>
    <name evidence="2" type="ORF">DYU11_03155</name>
</gene>
<dbReference type="PANTHER" id="PTHR34003:SF2">
    <property type="entry name" value="SNOAL-LIKE DOMAIN-CONTAINING PROTEIN"/>
    <property type="match status" value="1"/>
</dbReference>